<dbReference type="AlphaFoldDB" id="A0A372NX50"/>
<keyword evidence="4" id="KW-1185">Reference proteome</keyword>
<keyword evidence="1" id="KW-0732">Signal</keyword>
<evidence type="ECO:0000256" key="1">
    <source>
        <dbReference type="SAM" id="SignalP"/>
    </source>
</evidence>
<feature type="chain" id="PRO_5016803690" description="SGNH hydrolase-type esterase domain-containing protein" evidence="1">
    <location>
        <begin position="18"/>
        <end position="228"/>
    </location>
</feature>
<sequence>MKKFFLLMLLLPAIARAQQSPTNQNLFDTIPFIPDHTVARLKVFASQPVKQVNTIFFGDSITEMGNWGSLLGDTTVLNRGIGGDITYGALKRVDDIIARQPKKLFILLGINDIGKDIPDAVIADNYFKIIKRVHAKSPQTSIYVQSVLPVDATHAHFPQHYDKGQHVPAVNKLLKAKAQELNFTWVDIAPLFTDKRGLLDSRYTLEGLHLNADAYKVWVAYLKKMNYL</sequence>
<gene>
    <name evidence="3" type="ORF">D0C36_03905</name>
</gene>
<dbReference type="PANTHER" id="PTHR30383:SF5">
    <property type="entry name" value="SGNH HYDROLASE-TYPE ESTERASE DOMAIN-CONTAINING PROTEIN"/>
    <property type="match status" value="1"/>
</dbReference>
<dbReference type="Gene3D" id="3.40.50.1110">
    <property type="entry name" value="SGNH hydrolase"/>
    <property type="match status" value="1"/>
</dbReference>
<dbReference type="OrthoDB" id="9790057at2"/>
<dbReference type="InterPro" id="IPR013830">
    <property type="entry name" value="SGNH_hydro"/>
</dbReference>
<dbReference type="InterPro" id="IPR051532">
    <property type="entry name" value="Ester_Hydrolysis_Enzymes"/>
</dbReference>
<evidence type="ECO:0000259" key="2">
    <source>
        <dbReference type="Pfam" id="PF13472"/>
    </source>
</evidence>
<organism evidence="3 4">
    <name type="scientific">Mucilaginibacter conchicola</name>
    <dbReference type="NCBI Taxonomy" id="2303333"/>
    <lineage>
        <taxon>Bacteria</taxon>
        <taxon>Pseudomonadati</taxon>
        <taxon>Bacteroidota</taxon>
        <taxon>Sphingobacteriia</taxon>
        <taxon>Sphingobacteriales</taxon>
        <taxon>Sphingobacteriaceae</taxon>
        <taxon>Mucilaginibacter</taxon>
    </lineage>
</organism>
<comment type="caution">
    <text evidence="3">The sequence shown here is derived from an EMBL/GenBank/DDBJ whole genome shotgun (WGS) entry which is preliminary data.</text>
</comment>
<dbReference type="Pfam" id="PF13472">
    <property type="entry name" value="Lipase_GDSL_2"/>
    <property type="match status" value="1"/>
</dbReference>
<feature type="signal peptide" evidence="1">
    <location>
        <begin position="1"/>
        <end position="17"/>
    </location>
</feature>
<dbReference type="RefSeq" id="WP_117390254.1">
    <property type="nucleotide sequence ID" value="NZ_QWDC01000001.1"/>
</dbReference>
<dbReference type="PANTHER" id="PTHR30383">
    <property type="entry name" value="THIOESTERASE 1/PROTEASE 1/LYSOPHOSPHOLIPASE L1"/>
    <property type="match status" value="1"/>
</dbReference>
<name>A0A372NX50_9SPHI</name>
<protein>
    <recommendedName>
        <fullName evidence="2">SGNH hydrolase-type esterase domain-containing protein</fullName>
    </recommendedName>
</protein>
<dbReference type="InterPro" id="IPR036514">
    <property type="entry name" value="SGNH_hydro_sf"/>
</dbReference>
<feature type="domain" description="SGNH hydrolase-type esterase" evidence="2">
    <location>
        <begin position="56"/>
        <end position="216"/>
    </location>
</feature>
<evidence type="ECO:0000313" key="3">
    <source>
        <dbReference type="EMBL" id="RFZ94693.1"/>
    </source>
</evidence>
<proteinExistence type="predicted"/>
<reference evidence="3 4" key="1">
    <citation type="submission" date="2018-08" db="EMBL/GenBank/DDBJ databases">
        <title>Mucilaginibacter sp. MYSH2.</title>
        <authorList>
            <person name="Seo T."/>
        </authorList>
    </citation>
    <scope>NUCLEOTIDE SEQUENCE [LARGE SCALE GENOMIC DNA]</scope>
    <source>
        <strain evidence="3 4">MYSH2</strain>
    </source>
</reference>
<evidence type="ECO:0000313" key="4">
    <source>
        <dbReference type="Proteomes" id="UP000264217"/>
    </source>
</evidence>
<dbReference type="Proteomes" id="UP000264217">
    <property type="component" value="Unassembled WGS sequence"/>
</dbReference>
<dbReference type="SUPFAM" id="SSF52266">
    <property type="entry name" value="SGNH hydrolase"/>
    <property type="match status" value="1"/>
</dbReference>
<accession>A0A372NX50</accession>
<dbReference type="EMBL" id="QWDC01000001">
    <property type="protein sequence ID" value="RFZ94693.1"/>
    <property type="molecule type" value="Genomic_DNA"/>
</dbReference>
<dbReference type="GO" id="GO:0004622">
    <property type="term" value="F:phosphatidylcholine lysophospholipase activity"/>
    <property type="evidence" value="ECO:0007669"/>
    <property type="project" value="TreeGrafter"/>
</dbReference>